<sequence>MQDVFSNDSKHLSTKQWLLRLMTEQNLTVKTLLQVRMIGSENSGVHFLVILTDGRVICDCCMQLNLGIPCRHYFHIFTRVQGLTFSIGMIRARWLQNSSLDVNAIPTVTFNHVAGRSGPLSTYSQLPPLLQTNPVDRRPELPTSRPTDTVNARTVFHEANATLRPLIDNIRTTEQLEAFLTQIKGIKYVEFIFSCI</sequence>
<keyword evidence="1" id="KW-0862">Zinc</keyword>
<accession>A0A4V4HAN1</accession>
<evidence type="ECO:0000313" key="4">
    <source>
        <dbReference type="Proteomes" id="UP000297245"/>
    </source>
</evidence>
<evidence type="ECO:0000313" key="3">
    <source>
        <dbReference type="EMBL" id="THU76015.1"/>
    </source>
</evidence>
<name>A0A4V4HAN1_DENBC</name>
<keyword evidence="1" id="KW-0863">Zinc-finger</keyword>
<proteinExistence type="predicted"/>
<evidence type="ECO:0000259" key="2">
    <source>
        <dbReference type="PROSITE" id="PS50966"/>
    </source>
</evidence>
<evidence type="ECO:0000256" key="1">
    <source>
        <dbReference type="PROSITE-ProRule" id="PRU00325"/>
    </source>
</evidence>
<reference evidence="3 4" key="1">
    <citation type="journal article" date="2019" name="Nat. Ecol. Evol.">
        <title>Megaphylogeny resolves global patterns of mushroom evolution.</title>
        <authorList>
            <person name="Varga T."/>
            <person name="Krizsan K."/>
            <person name="Foldi C."/>
            <person name="Dima B."/>
            <person name="Sanchez-Garcia M."/>
            <person name="Sanchez-Ramirez S."/>
            <person name="Szollosi G.J."/>
            <person name="Szarkandi J.G."/>
            <person name="Papp V."/>
            <person name="Albert L."/>
            <person name="Andreopoulos W."/>
            <person name="Angelini C."/>
            <person name="Antonin V."/>
            <person name="Barry K.W."/>
            <person name="Bougher N.L."/>
            <person name="Buchanan P."/>
            <person name="Buyck B."/>
            <person name="Bense V."/>
            <person name="Catcheside P."/>
            <person name="Chovatia M."/>
            <person name="Cooper J."/>
            <person name="Damon W."/>
            <person name="Desjardin D."/>
            <person name="Finy P."/>
            <person name="Geml J."/>
            <person name="Haridas S."/>
            <person name="Hughes K."/>
            <person name="Justo A."/>
            <person name="Karasinski D."/>
            <person name="Kautmanova I."/>
            <person name="Kiss B."/>
            <person name="Kocsube S."/>
            <person name="Kotiranta H."/>
            <person name="LaButti K.M."/>
            <person name="Lechner B.E."/>
            <person name="Liimatainen K."/>
            <person name="Lipzen A."/>
            <person name="Lukacs Z."/>
            <person name="Mihaltcheva S."/>
            <person name="Morgado L.N."/>
            <person name="Niskanen T."/>
            <person name="Noordeloos M.E."/>
            <person name="Ohm R.A."/>
            <person name="Ortiz-Santana B."/>
            <person name="Ovrebo C."/>
            <person name="Racz N."/>
            <person name="Riley R."/>
            <person name="Savchenko A."/>
            <person name="Shiryaev A."/>
            <person name="Soop K."/>
            <person name="Spirin V."/>
            <person name="Szebenyi C."/>
            <person name="Tomsovsky M."/>
            <person name="Tulloss R.E."/>
            <person name="Uehling J."/>
            <person name="Grigoriev I.V."/>
            <person name="Vagvolgyi C."/>
            <person name="Papp T."/>
            <person name="Martin F.M."/>
            <person name="Miettinen O."/>
            <person name="Hibbett D.S."/>
            <person name="Nagy L.G."/>
        </authorList>
    </citation>
    <scope>NUCLEOTIDE SEQUENCE [LARGE SCALE GENOMIC DNA]</scope>
    <source>
        <strain evidence="3 4">CBS 962.96</strain>
    </source>
</reference>
<dbReference type="GO" id="GO:0008270">
    <property type="term" value="F:zinc ion binding"/>
    <property type="evidence" value="ECO:0007669"/>
    <property type="project" value="UniProtKB-KW"/>
</dbReference>
<dbReference type="EMBL" id="ML181267">
    <property type="protein sequence ID" value="THU76015.1"/>
    <property type="molecule type" value="Genomic_DNA"/>
</dbReference>
<dbReference type="OrthoDB" id="2976292at2759"/>
<dbReference type="Proteomes" id="UP000297245">
    <property type="component" value="Unassembled WGS sequence"/>
</dbReference>
<organism evidence="3 4">
    <name type="scientific">Dendrothele bispora (strain CBS 962.96)</name>
    <dbReference type="NCBI Taxonomy" id="1314807"/>
    <lineage>
        <taxon>Eukaryota</taxon>
        <taxon>Fungi</taxon>
        <taxon>Dikarya</taxon>
        <taxon>Basidiomycota</taxon>
        <taxon>Agaricomycotina</taxon>
        <taxon>Agaricomycetes</taxon>
        <taxon>Agaricomycetidae</taxon>
        <taxon>Agaricales</taxon>
        <taxon>Agaricales incertae sedis</taxon>
        <taxon>Dendrothele</taxon>
    </lineage>
</organism>
<feature type="domain" description="SWIM-type" evidence="2">
    <location>
        <begin position="47"/>
        <end position="81"/>
    </location>
</feature>
<gene>
    <name evidence="3" type="ORF">K435DRAFT_705859</name>
</gene>
<protein>
    <recommendedName>
        <fullName evidence="2">SWIM-type domain-containing protein</fullName>
    </recommendedName>
</protein>
<keyword evidence="1" id="KW-0479">Metal-binding</keyword>
<keyword evidence="4" id="KW-1185">Reference proteome</keyword>
<dbReference type="InterPro" id="IPR007527">
    <property type="entry name" value="Znf_SWIM"/>
</dbReference>
<dbReference type="AlphaFoldDB" id="A0A4V4HAN1"/>
<dbReference type="PROSITE" id="PS50966">
    <property type="entry name" value="ZF_SWIM"/>
    <property type="match status" value="1"/>
</dbReference>